<keyword evidence="3 6" id="KW-0812">Transmembrane</keyword>
<keyword evidence="5 6" id="KW-0472">Membrane</keyword>
<dbReference type="PANTHER" id="PTHR34584:SF1">
    <property type="entry name" value="NA(+)_H(+) ANTIPORTER SUBUNIT E1"/>
    <property type="match status" value="1"/>
</dbReference>
<name>A0A9E4ZGZ7_9EURY</name>
<sequence length="164" mass="18676">MKRYILYSMFLGLIWCFVHGTVNFNNFLIGALLGPIVIRPFRSLYGFENKISYQKVIRKIPKLMRYFYVLFIEIIKANIMVAKIILQPKMDIKPGIIAVPIRTKTNTGITAIANTITLTPGTLTIDVSDNKEVLYVHAIDASDPQGLCDSIRDDLEEYVLEAFE</sequence>
<dbReference type="PANTHER" id="PTHR34584">
    <property type="entry name" value="NA(+)/H(+) ANTIPORTER SUBUNIT E1"/>
    <property type="match status" value="1"/>
</dbReference>
<evidence type="ECO:0000256" key="3">
    <source>
        <dbReference type="ARBA" id="ARBA00022692"/>
    </source>
</evidence>
<dbReference type="Pfam" id="PF01899">
    <property type="entry name" value="MNHE"/>
    <property type="match status" value="1"/>
</dbReference>
<dbReference type="GO" id="GO:0008324">
    <property type="term" value="F:monoatomic cation transmembrane transporter activity"/>
    <property type="evidence" value="ECO:0007669"/>
    <property type="project" value="InterPro"/>
</dbReference>
<evidence type="ECO:0000313" key="8">
    <source>
        <dbReference type="Proteomes" id="UP001056766"/>
    </source>
</evidence>
<evidence type="ECO:0000256" key="6">
    <source>
        <dbReference type="SAM" id="Phobius"/>
    </source>
</evidence>
<comment type="caution">
    <text evidence="7">The sequence shown here is derived from an EMBL/GenBank/DDBJ whole genome shotgun (WGS) entry which is preliminary data.</text>
</comment>
<evidence type="ECO:0000256" key="5">
    <source>
        <dbReference type="ARBA" id="ARBA00023136"/>
    </source>
</evidence>
<dbReference type="Proteomes" id="UP001056766">
    <property type="component" value="Unassembled WGS sequence"/>
</dbReference>
<evidence type="ECO:0000256" key="1">
    <source>
        <dbReference type="ARBA" id="ARBA00004651"/>
    </source>
</evidence>
<proteinExistence type="predicted"/>
<reference evidence="7" key="1">
    <citation type="journal article" date="2021" name="mSystems">
        <title>Bacteria and Archaea Synergistically Convert Glycine Betaine to Biogenic Methane in the Formosa Cold Seep of the South China Sea.</title>
        <authorList>
            <person name="Li L."/>
            <person name="Zhang W."/>
            <person name="Zhang S."/>
            <person name="Song L."/>
            <person name="Sun Q."/>
            <person name="Zhang H."/>
            <person name="Xiang H."/>
            <person name="Dong X."/>
        </authorList>
    </citation>
    <scope>NUCLEOTIDE SEQUENCE</scope>
    <source>
        <strain evidence="7">LLY</strain>
    </source>
</reference>
<dbReference type="PIRSF" id="PIRSF019239">
    <property type="entry name" value="MrpE"/>
    <property type="match status" value="1"/>
</dbReference>
<feature type="transmembrane region" description="Helical" evidence="6">
    <location>
        <begin position="28"/>
        <end position="45"/>
    </location>
</feature>
<dbReference type="RefSeq" id="WP_250868134.1">
    <property type="nucleotide sequence ID" value="NZ_JAGSOI010000024.1"/>
</dbReference>
<dbReference type="GO" id="GO:0005886">
    <property type="term" value="C:plasma membrane"/>
    <property type="evidence" value="ECO:0007669"/>
    <property type="project" value="UniProtKB-SubCell"/>
</dbReference>
<keyword evidence="8" id="KW-1185">Reference proteome</keyword>
<reference evidence="7" key="2">
    <citation type="submission" date="2021-04" db="EMBL/GenBank/DDBJ databases">
        <authorList>
            <person name="Dong X."/>
        </authorList>
    </citation>
    <scope>NUCLEOTIDE SEQUENCE</scope>
    <source>
        <strain evidence="7">LLY</strain>
    </source>
</reference>
<dbReference type="InterPro" id="IPR002758">
    <property type="entry name" value="Cation_antiport_E"/>
</dbReference>
<protein>
    <submittedName>
        <fullName evidence="7">Na+/H+ antiporter subunit E</fullName>
    </submittedName>
</protein>
<dbReference type="EMBL" id="JAGSOI010000024">
    <property type="protein sequence ID" value="MCM1986779.1"/>
    <property type="molecule type" value="Genomic_DNA"/>
</dbReference>
<keyword evidence="2" id="KW-1003">Cell membrane</keyword>
<accession>A0A9E4ZGZ7</accession>
<evidence type="ECO:0000313" key="7">
    <source>
        <dbReference type="EMBL" id="MCM1986779.1"/>
    </source>
</evidence>
<feature type="transmembrane region" description="Helical" evidence="6">
    <location>
        <begin position="5"/>
        <end position="22"/>
    </location>
</feature>
<dbReference type="AlphaFoldDB" id="A0A9E4ZGZ7"/>
<evidence type="ECO:0000256" key="2">
    <source>
        <dbReference type="ARBA" id="ARBA00022475"/>
    </source>
</evidence>
<evidence type="ECO:0000256" key="4">
    <source>
        <dbReference type="ARBA" id="ARBA00022989"/>
    </source>
</evidence>
<organism evidence="7 8">
    <name type="scientific">Methanococcoides seepicolus</name>
    <dbReference type="NCBI Taxonomy" id="2828780"/>
    <lineage>
        <taxon>Archaea</taxon>
        <taxon>Methanobacteriati</taxon>
        <taxon>Methanobacteriota</taxon>
        <taxon>Stenosarchaea group</taxon>
        <taxon>Methanomicrobia</taxon>
        <taxon>Methanosarcinales</taxon>
        <taxon>Methanosarcinaceae</taxon>
        <taxon>Methanococcoides</taxon>
    </lineage>
</organism>
<keyword evidence="4 6" id="KW-1133">Transmembrane helix</keyword>
<gene>
    <name evidence="7" type="ORF">KDK67_07175</name>
</gene>
<feature type="transmembrane region" description="Helical" evidence="6">
    <location>
        <begin position="66"/>
        <end position="86"/>
    </location>
</feature>
<comment type="subcellular location">
    <subcellularLocation>
        <location evidence="1">Cell membrane</location>
        <topology evidence="1">Multi-pass membrane protein</topology>
    </subcellularLocation>
</comment>